<dbReference type="WBParaSite" id="MhA1_Contig649.frz3.gene12">
    <property type="protein sequence ID" value="MhA1_Contig649.frz3.gene12"/>
    <property type="gene ID" value="MhA1_Contig649.frz3.gene12"/>
</dbReference>
<keyword evidence="1" id="KW-1133">Transmembrane helix</keyword>
<evidence type="ECO:0000313" key="3">
    <source>
        <dbReference type="Proteomes" id="UP000095281"/>
    </source>
</evidence>
<protein>
    <submittedName>
        <fullName evidence="4">Uncharacterized protein</fullName>
    </submittedName>
</protein>
<dbReference type="Proteomes" id="UP000095281">
    <property type="component" value="Unplaced"/>
</dbReference>
<keyword evidence="3" id="KW-1185">Reference proteome</keyword>
<feature type="chain" id="PRO_5009316260" evidence="2">
    <location>
        <begin position="17"/>
        <end position="273"/>
    </location>
</feature>
<feature type="transmembrane region" description="Helical" evidence="1">
    <location>
        <begin position="249"/>
        <end position="270"/>
    </location>
</feature>
<evidence type="ECO:0000313" key="4">
    <source>
        <dbReference type="WBParaSite" id="MhA1_Contig649.frz3.gene12"/>
    </source>
</evidence>
<sequence>MTTPCSLLCLLAISLDFRPSPDIQKCSYCVQLRGLTQSCSKDPWDCAEWDPDSLIYCLSRDEQYWGRDALLKRSTRCISHSNLLNNQTLISELALIPHDTEYRCTFERAQECKCPDCFYERKPPVFEEIERMEGEEFIWFLMDYKILEDSHHDSNKDMGKNLQEIAQQFNKLINEEENKDKSMGRTFVKIPTQKSKRNKQKHSIRIAETPLRRQIEQKELMEEEKHDNKTVKSIPFWPADFLYQFNGSLSSQICNIFLKLFLVFPLYLFLIEL</sequence>
<name>A0A1I8BWK4_MELHA</name>
<feature type="signal peptide" evidence="2">
    <location>
        <begin position="1"/>
        <end position="16"/>
    </location>
</feature>
<reference evidence="4" key="1">
    <citation type="submission" date="2016-11" db="UniProtKB">
        <authorList>
            <consortium name="WormBaseParasite"/>
        </authorList>
    </citation>
    <scope>IDENTIFICATION</scope>
</reference>
<keyword evidence="2" id="KW-0732">Signal</keyword>
<proteinExistence type="predicted"/>
<organism evidence="3 4">
    <name type="scientific">Meloidogyne hapla</name>
    <name type="common">Root-knot nematode worm</name>
    <dbReference type="NCBI Taxonomy" id="6305"/>
    <lineage>
        <taxon>Eukaryota</taxon>
        <taxon>Metazoa</taxon>
        <taxon>Ecdysozoa</taxon>
        <taxon>Nematoda</taxon>
        <taxon>Chromadorea</taxon>
        <taxon>Rhabditida</taxon>
        <taxon>Tylenchina</taxon>
        <taxon>Tylenchomorpha</taxon>
        <taxon>Tylenchoidea</taxon>
        <taxon>Meloidogynidae</taxon>
        <taxon>Meloidogyninae</taxon>
        <taxon>Meloidogyne</taxon>
    </lineage>
</organism>
<evidence type="ECO:0000256" key="1">
    <source>
        <dbReference type="SAM" id="Phobius"/>
    </source>
</evidence>
<keyword evidence="1" id="KW-0472">Membrane</keyword>
<evidence type="ECO:0000256" key="2">
    <source>
        <dbReference type="SAM" id="SignalP"/>
    </source>
</evidence>
<dbReference type="AlphaFoldDB" id="A0A1I8BWK4"/>
<accession>A0A1I8BWK4</accession>
<keyword evidence="1" id="KW-0812">Transmembrane</keyword>